<evidence type="ECO:0008006" key="4">
    <source>
        <dbReference type="Google" id="ProtNLM"/>
    </source>
</evidence>
<protein>
    <recommendedName>
        <fullName evidence="4">Heparin-binding hemagglutinin</fullName>
    </recommendedName>
</protein>
<evidence type="ECO:0000256" key="1">
    <source>
        <dbReference type="SAM" id="MobiDB-lite"/>
    </source>
</evidence>
<feature type="compositionally biased region" description="Low complexity" evidence="1">
    <location>
        <begin position="164"/>
        <end position="174"/>
    </location>
</feature>
<sequence>MVALPKTEDVRKAGGQAVEVLRTPLLAALGAGDLATQAVRDAVGRTRTRVNEGAEAARGAVDELPRDLAGVRDRLDPAELRKLVDEYTEAAQKLYQKLAGQGEDTLTKLRTQPQVRKAFDQLEEAIATLQERVGDAAGDARELADEVLARVTRRTRSTGEKAARTAQRAAGEAAEAIEELGDEVAHEVRSTTRKAANRTAPRKAATTRANNAKATRSTKN</sequence>
<dbReference type="STRING" id="1912961.BU204_20275"/>
<reference evidence="2 3" key="1">
    <citation type="submission" date="2016-12" db="EMBL/GenBank/DDBJ databases">
        <title>The draft genome sequence of Actinophytocola sp. 11-183.</title>
        <authorList>
            <person name="Wang W."/>
            <person name="Yuan L."/>
        </authorList>
    </citation>
    <scope>NUCLEOTIDE SEQUENCE [LARGE SCALE GENOMIC DNA]</scope>
    <source>
        <strain evidence="2 3">11-183</strain>
    </source>
</reference>
<dbReference type="OrthoDB" id="5189864at2"/>
<keyword evidence="3" id="KW-1185">Reference proteome</keyword>
<feature type="region of interest" description="Disordered" evidence="1">
    <location>
        <begin position="154"/>
        <end position="220"/>
    </location>
</feature>
<proteinExistence type="predicted"/>
<accession>A0A1Q8CN21</accession>
<dbReference type="RefSeq" id="WP_075127277.1">
    <property type="nucleotide sequence ID" value="NZ_MSIE01000037.1"/>
</dbReference>
<dbReference type="Gene3D" id="1.20.120.20">
    <property type="entry name" value="Apolipoprotein"/>
    <property type="match status" value="1"/>
</dbReference>
<dbReference type="SUPFAM" id="SSF47857">
    <property type="entry name" value="Apolipophorin-III"/>
    <property type="match status" value="1"/>
</dbReference>
<evidence type="ECO:0000313" key="3">
    <source>
        <dbReference type="Proteomes" id="UP000185596"/>
    </source>
</evidence>
<dbReference type="EMBL" id="MSIE01000037">
    <property type="protein sequence ID" value="OLF15744.1"/>
    <property type="molecule type" value="Genomic_DNA"/>
</dbReference>
<dbReference type="Proteomes" id="UP000185596">
    <property type="component" value="Unassembled WGS sequence"/>
</dbReference>
<dbReference type="AlphaFoldDB" id="A0A1Q8CN21"/>
<gene>
    <name evidence="2" type="ORF">BU204_20275</name>
</gene>
<name>A0A1Q8CN21_9PSEU</name>
<feature type="compositionally biased region" description="Low complexity" evidence="1">
    <location>
        <begin position="197"/>
        <end position="220"/>
    </location>
</feature>
<comment type="caution">
    <text evidence="2">The sequence shown here is derived from an EMBL/GenBank/DDBJ whole genome shotgun (WGS) entry which is preliminary data.</text>
</comment>
<organism evidence="2 3">
    <name type="scientific">Actinophytocola xanthii</name>
    <dbReference type="NCBI Taxonomy" id="1912961"/>
    <lineage>
        <taxon>Bacteria</taxon>
        <taxon>Bacillati</taxon>
        <taxon>Actinomycetota</taxon>
        <taxon>Actinomycetes</taxon>
        <taxon>Pseudonocardiales</taxon>
        <taxon>Pseudonocardiaceae</taxon>
    </lineage>
</organism>
<evidence type="ECO:0000313" key="2">
    <source>
        <dbReference type="EMBL" id="OLF15744.1"/>
    </source>
</evidence>